<keyword evidence="1" id="KW-1133">Transmembrane helix</keyword>
<dbReference type="KEGG" id="fgl:EM308_13935"/>
<feature type="transmembrane region" description="Helical" evidence="1">
    <location>
        <begin position="66"/>
        <end position="87"/>
    </location>
</feature>
<organism evidence="3 4">
    <name type="scientific">Flavobacterium gilvum</name>
    <dbReference type="NCBI Taxonomy" id="1492737"/>
    <lineage>
        <taxon>Bacteria</taxon>
        <taxon>Pseudomonadati</taxon>
        <taxon>Bacteroidota</taxon>
        <taxon>Flavobacteriia</taxon>
        <taxon>Flavobacteriales</taxon>
        <taxon>Flavobacteriaceae</taxon>
        <taxon>Flavobacterium</taxon>
    </lineage>
</organism>
<sequence length="304" mass="34550">MFIEQGINTGNKFWKYILGSIFVIGASFLGQMPMLVLMLFETALKGKKYPTTDAELLHFFEPNLNLFLLLIPFVFALGGIYFAVRFLHRQKFISIITSREKMDWKRVFFSFGIWSVFTIISTLLMCYVSPDDFKFNFQLVPFSILVVIASLLVPIQTSVEELVFRGYLMQGFANLFKNKWFPLLMTSCVFGLMHFSNPEVAKMGNIIMIYYIGTGLLLGIMTLMDEGMELALGFHAANNLIGALLVTSDWSAFQTYSIFKDVSEPVAGLDIILPVIVVYPLLLTIFGMKYKWSGWRDKLTGAVV</sequence>
<feature type="transmembrane region" description="Helical" evidence="1">
    <location>
        <begin position="271"/>
        <end position="288"/>
    </location>
</feature>
<accession>A0AAC9N763</accession>
<feature type="transmembrane region" description="Helical" evidence="1">
    <location>
        <begin position="236"/>
        <end position="259"/>
    </location>
</feature>
<feature type="transmembrane region" description="Helical" evidence="1">
    <location>
        <begin position="180"/>
        <end position="197"/>
    </location>
</feature>
<feature type="transmembrane region" description="Helical" evidence="1">
    <location>
        <begin position="107"/>
        <end position="127"/>
    </location>
</feature>
<dbReference type="InterPro" id="IPR003675">
    <property type="entry name" value="Rce1/LyrA-like_dom"/>
</dbReference>
<feature type="transmembrane region" description="Helical" evidence="1">
    <location>
        <begin position="16"/>
        <end position="40"/>
    </location>
</feature>
<dbReference type="RefSeq" id="WP_035635697.1">
    <property type="nucleotide sequence ID" value="NZ_CP017479.1"/>
</dbReference>
<dbReference type="GO" id="GO:0080120">
    <property type="term" value="P:CAAX-box protein maturation"/>
    <property type="evidence" value="ECO:0007669"/>
    <property type="project" value="UniProtKB-ARBA"/>
</dbReference>
<gene>
    <name evidence="3" type="ORF">EM308_13935</name>
</gene>
<name>A0AAC9N763_9FLAO</name>
<dbReference type="AlphaFoldDB" id="A0AAC9N763"/>
<dbReference type="EMBL" id="CP017479">
    <property type="protein sequence ID" value="AOW10514.1"/>
    <property type="molecule type" value="Genomic_DNA"/>
</dbReference>
<feature type="domain" description="CAAX prenyl protease 2/Lysostaphin resistance protein A-like" evidence="2">
    <location>
        <begin position="144"/>
        <end position="241"/>
    </location>
</feature>
<evidence type="ECO:0000256" key="1">
    <source>
        <dbReference type="SAM" id="Phobius"/>
    </source>
</evidence>
<evidence type="ECO:0000313" key="3">
    <source>
        <dbReference type="EMBL" id="AOW10514.1"/>
    </source>
</evidence>
<feature type="transmembrane region" description="Helical" evidence="1">
    <location>
        <begin position="139"/>
        <end position="159"/>
    </location>
</feature>
<evidence type="ECO:0000313" key="4">
    <source>
        <dbReference type="Proteomes" id="UP000175968"/>
    </source>
</evidence>
<keyword evidence="4" id="KW-1185">Reference proteome</keyword>
<evidence type="ECO:0000259" key="2">
    <source>
        <dbReference type="Pfam" id="PF02517"/>
    </source>
</evidence>
<dbReference type="Proteomes" id="UP000175968">
    <property type="component" value="Chromosome"/>
</dbReference>
<feature type="transmembrane region" description="Helical" evidence="1">
    <location>
        <begin position="203"/>
        <end position="224"/>
    </location>
</feature>
<keyword evidence="1" id="KW-0472">Membrane</keyword>
<protein>
    <submittedName>
        <fullName evidence="3">Abortive phage infection protein</fullName>
    </submittedName>
</protein>
<dbReference type="PANTHER" id="PTHR39430:SF1">
    <property type="entry name" value="PROTEASE"/>
    <property type="match status" value="1"/>
</dbReference>
<proteinExistence type="predicted"/>
<dbReference type="PANTHER" id="PTHR39430">
    <property type="entry name" value="MEMBRANE-ASSOCIATED PROTEASE-RELATED"/>
    <property type="match status" value="1"/>
</dbReference>
<reference evidence="3 4" key="1">
    <citation type="submission" date="2016-10" db="EMBL/GenBank/DDBJ databases">
        <title>Flavobacterium gilvum sp. nov., isolated from stream water.</title>
        <authorList>
            <person name="Shin S.-K."/>
            <person name="Cho Y.-J."/>
            <person name="Yi H."/>
        </authorList>
    </citation>
    <scope>NUCLEOTIDE SEQUENCE [LARGE SCALE GENOMIC DNA]</scope>
    <source>
        <strain evidence="3 4">EM1308</strain>
    </source>
</reference>
<dbReference type="GO" id="GO:0004175">
    <property type="term" value="F:endopeptidase activity"/>
    <property type="evidence" value="ECO:0007669"/>
    <property type="project" value="UniProtKB-ARBA"/>
</dbReference>
<keyword evidence="1" id="KW-0812">Transmembrane</keyword>
<dbReference type="Pfam" id="PF02517">
    <property type="entry name" value="Rce1-like"/>
    <property type="match status" value="1"/>
</dbReference>